<dbReference type="InterPro" id="IPR004358">
    <property type="entry name" value="Sig_transdc_His_kin-like_C"/>
</dbReference>
<dbReference type="GO" id="GO:0005524">
    <property type="term" value="F:ATP binding"/>
    <property type="evidence" value="ECO:0007669"/>
    <property type="project" value="UniProtKB-KW"/>
</dbReference>
<evidence type="ECO:0000256" key="2">
    <source>
        <dbReference type="ARBA" id="ARBA00012438"/>
    </source>
</evidence>
<dbReference type="InterPro" id="IPR036097">
    <property type="entry name" value="HisK_dim/P_sf"/>
</dbReference>
<dbReference type="AlphaFoldDB" id="A9WEB4"/>
<dbReference type="Pfam" id="PF02518">
    <property type="entry name" value="HATPase_c"/>
    <property type="match status" value="1"/>
</dbReference>
<keyword evidence="9" id="KW-0067">ATP-binding</keyword>
<dbReference type="SUPFAM" id="SSF47384">
    <property type="entry name" value="Homodimeric domain of signal transducing histidine kinase"/>
    <property type="match status" value="1"/>
</dbReference>
<dbReference type="GO" id="GO:0000155">
    <property type="term" value="F:phosphorelay sensor kinase activity"/>
    <property type="evidence" value="ECO:0007669"/>
    <property type="project" value="InterPro"/>
</dbReference>
<keyword evidence="10" id="KW-1185">Reference proteome</keyword>
<dbReference type="Proteomes" id="UP000002008">
    <property type="component" value="Chromosome"/>
</dbReference>
<keyword evidence="5" id="KW-0418">Kinase</keyword>
<dbReference type="InterPro" id="IPR005467">
    <property type="entry name" value="His_kinase_dom"/>
</dbReference>
<keyword evidence="6" id="KW-0902">Two-component regulatory system</keyword>
<feature type="coiled-coil region" evidence="7">
    <location>
        <begin position="78"/>
        <end position="133"/>
    </location>
</feature>
<dbReference type="FunCoup" id="A9WEB4">
    <property type="interactions" value="135"/>
</dbReference>
<keyword evidence="4" id="KW-0808">Transferase</keyword>
<feature type="domain" description="Histidine kinase" evidence="8">
    <location>
        <begin position="133"/>
        <end position="348"/>
    </location>
</feature>
<dbReference type="InterPro" id="IPR003661">
    <property type="entry name" value="HisK_dim/P_dom"/>
</dbReference>
<evidence type="ECO:0000256" key="5">
    <source>
        <dbReference type="ARBA" id="ARBA00022777"/>
    </source>
</evidence>
<dbReference type="KEGG" id="cau:Caur_0527"/>
<protein>
    <recommendedName>
        <fullName evidence="2">histidine kinase</fullName>
        <ecNumber evidence="2">2.7.13.3</ecNumber>
    </recommendedName>
</protein>
<evidence type="ECO:0000256" key="6">
    <source>
        <dbReference type="ARBA" id="ARBA00023012"/>
    </source>
</evidence>
<comment type="catalytic activity">
    <reaction evidence="1">
        <text>ATP + protein L-histidine = ADP + protein N-phospho-L-histidine.</text>
        <dbReference type="EC" id="2.7.13.3"/>
    </reaction>
</comment>
<dbReference type="SMART" id="SM00388">
    <property type="entry name" value="HisKA"/>
    <property type="match status" value="1"/>
</dbReference>
<dbReference type="PANTHER" id="PTHR42878:SF15">
    <property type="entry name" value="BACTERIOPHYTOCHROME"/>
    <property type="match status" value="1"/>
</dbReference>
<evidence type="ECO:0000313" key="9">
    <source>
        <dbReference type="EMBL" id="ABY33774.1"/>
    </source>
</evidence>
<evidence type="ECO:0000259" key="8">
    <source>
        <dbReference type="PROSITE" id="PS50109"/>
    </source>
</evidence>
<dbReference type="InterPro" id="IPR003594">
    <property type="entry name" value="HATPase_dom"/>
</dbReference>
<evidence type="ECO:0000313" key="10">
    <source>
        <dbReference type="Proteomes" id="UP000002008"/>
    </source>
</evidence>
<sequence>MSFASIRHFWRTNEPIASAIRLTGWYLLIAGSWVLFSDRLLVAIIVNIDELTNWQTIKGWFFVLLTAGWLGIERWRTMKHQQRINDELRAANAALQELNASLEQRIMERTAPLQMANQALSELNQELETFTATISHDLKAPLRVIDGYSQLLLRFHIQRLDEDGQQCLHSIRTAVAQMNQLIDDLLEYTHVERKTLHHSVIDLSGLIDELLGYYADQILEHHIVIERDLRCTHLYADATGLALALRNLIDNAIKFSARVPQPRLAIGSDVHNEMVRLWVKDNGIGFDMRDHERIFTIFQRLHPQETYPGSGVGLAIVRKAIERMGGRVWAESSPGVGAVFYLEIPHVGLSEPSAAH</sequence>
<dbReference type="InParanoid" id="A9WEB4"/>
<reference evidence="10" key="1">
    <citation type="journal article" date="2011" name="BMC Genomics">
        <title>Complete genome sequence of the filamentous anoxygenic phototrophic bacterium Chloroflexus aurantiacus.</title>
        <authorList>
            <person name="Tang K.H."/>
            <person name="Barry K."/>
            <person name="Chertkov O."/>
            <person name="Dalin E."/>
            <person name="Han C.S."/>
            <person name="Hauser L.J."/>
            <person name="Honchak B.M."/>
            <person name="Karbach L.E."/>
            <person name="Land M.L."/>
            <person name="Lapidus A."/>
            <person name="Larimer F.W."/>
            <person name="Mikhailova N."/>
            <person name="Pitluck S."/>
            <person name="Pierson B.K."/>
            <person name="Blankenship R.E."/>
        </authorList>
    </citation>
    <scope>NUCLEOTIDE SEQUENCE [LARGE SCALE GENOMIC DNA]</scope>
    <source>
        <strain evidence="10">ATCC 29366 / DSM 635 / J-10-fl</strain>
    </source>
</reference>
<accession>A9WEB4</accession>
<dbReference type="EC" id="2.7.13.3" evidence="2"/>
<gene>
    <name evidence="9" type="ordered locus">Caur_0527</name>
</gene>
<dbReference type="SUPFAM" id="SSF55874">
    <property type="entry name" value="ATPase domain of HSP90 chaperone/DNA topoisomerase II/histidine kinase"/>
    <property type="match status" value="1"/>
</dbReference>
<dbReference type="RefSeq" id="WP_012256430.1">
    <property type="nucleotide sequence ID" value="NC_010175.1"/>
</dbReference>
<keyword evidence="9" id="KW-0547">Nucleotide-binding</keyword>
<proteinExistence type="predicted"/>
<dbReference type="Pfam" id="PF00512">
    <property type="entry name" value="HisKA"/>
    <property type="match status" value="1"/>
</dbReference>
<dbReference type="PANTHER" id="PTHR42878">
    <property type="entry name" value="TWO-COMPONENT HISTIDINE KINASE"/>
    <property type="match status" value="1"/>
</dbReference>
<dbReference type="Gene3D" id="1.10.287.130">
    <property type="match status" value="1"/>
</dbReference>
<dbReference type="STRING" id="324602.Caur_0527"/>
<name>A9WEB4_CHLAA</name>
<evidence type="ECO:0000256" key="3">
    <source>
        <dbReference type="ARBA" id="ARBA00022553"/>
    </source>
</evidence>
<dbReference type="InterPro" id="IPR036890">
    <property type="entry name" value="HATPase_C_sf"/>
</dbReference>
<dbReference type="InterPro" id="IPR050351">
    <property type="entry name" value="BphY/WalK/GraS-like"/>
</dbReference>
<evidence type="ECO:0000256" key="7">
    <source>
        <dbReference type="SAM" id="Coils"/>
    </source>
</evidence>
<evidence type="ECO:0000256" key="1">
    <source>
        <dbReference type="ARBA" id="ARBA00000085"/>
    </source>
</evidence>
<dbReference type="SMART" id="SM00387">
    <property type="entry name" value="HATPase_c"/>
    <property type="match status" value="1"/>
</dbReference>
<dbReference type="PRINTS" id="PR00344">
    <property type="entry name" value="BCTRLSENSOR"/>
</dbReference>
<dbReference type="HOGENOM" id="CLU_000445_89_1_0"/>
<dbReference type="eggNOG" id="COG4251">
    <property type="taxonomic scope" value="Bacteria"/>
</dbReference>
<dbReference type="PROSITE" id="PS50109">
    <property type="entry name" value="HIS_KIN"/>
    <property type="match status" value="1"/>
</dbReference>
<dbReference type="EMBL" id="CP000909">
    <property type="protein sequence ID" value="ABY33774.1"/>
    <property type="molecule type" value="Genomic_DNA"/>
</dbReference>
<dbReference type="Gene3D" id="3.30.565.10">
    <property type="entry name" value="Histidine kinase-like ATPase, C-terminal domain"/>
    <property type="match status" value="1"/>
</dbReference>
<dbReference type="PATRIC" id="fig|324602.8.peg.597"/>
<evidence type="ECO:0000256" key="4">
    <source>
        <dbReference type="ARBA" id="ARBA00022679"/>
    </source>
</evidence>
<keyword evidence="3" id="KW-0597">Phosphoprotein</keyword>
<dbReference type="CDD" id="cd00082">
    <property type="entry name" value="HisKA"/>
    <property type="match status" value="1"/>
</dbReference>
<dbReference type="EnsemblBacteria" id="ABY33774">
    <property type="protein sequence ID" value="ABY33774"/>
    <property type="gene ID" value="Caur_0527"/>
</dbReference>
<organism evidence="9 10">
    <name type="scientific">Chloroflexus aurantiacus (strain ATCC 29366 / DSM 635 / J-10-fl)</name>
    <dbReference type="NCBI Taxonomy" id="324602"/>
    <lineage>
        <taxon>Bacteria</taxon>
        <taxon>Bacillati</taxon>
        <taxon>Chloroflexota</taxon>
        <taxon>Chloroflexia</taxon>
        <taxon>Chloroflexales</taxon>
        <taxon>Chloroflexineae</taxon>
        <taxon>Chloroflexaceae</taxon>
        <taxon>Chloroflexus</taxon>
    </lineage>
</organism>
<keyword evidence="7" id="KW-0175">Coiled coil</keyword>